<proteinExistence type="predicted"/>
<dbReference type="Pfam" id="PF14108">
    <property type="entry name" value="ABA4-like"/>
    <property type="match status" value="1"/>
</dbReference>
<keyword evidence="1" id="KW-1133">Transmembrane helix</keyword>
<evidence type="ECO:0000313" key="3">
    <source>
        <dbReference type="Proteomes" id="UP000249185"/>
    </source>
</evidence>
<dbReference type="Proteomes" id="UP000249185">
    <property type="component" value="Unassembled WGS sequence"/>
</dbReference>
<name>A0A2W5NCW5_RHOSU</name>
<dbReference type="EMBL" id="QFPW01000005">
    <property type="protein sequence ID" value="PZQ50079.1"/>
    <property type="molecule type" value="Genomic_DNA"/>
</dbReference>
<accession>A0A2W5NCW5</accession>
<dbReference type="AlphaFoldDB" id="A0A2W5NCW5"/>
<feature type="transmembrane region" description="Helical" evidence="1">
    <location>
        <begin position="109"/>
        <end position="130"/>
    </location>
</feature>
<sequence>MDFDAGFAAASRAAMAGWLALALLPRWPWLVATLRYWLVGALSLAYAVLVFAYFFRVEGGGFGDMDAARALFQSDPVLLAGWIHYLAFDLFVGIWIARRADAIGLGRAAQAPILLATLMFGPVGLLLFYACQAAPALFAASGREAFHVDAHA</sequence>
<comment type="caution">
    <text evidence="2">The sequence shown here is derived from an EMBL/GenBank/DDBJ whole genome shotgun (WGS) entry which is preliminary data.</text>
</comment>
<evidence type="ECO:0000256" key="1">
    <source>
        <dbReference type="SAM" id="Phobius"/>
    </source>
</evidence>
<gene>
    <name evidence="2" type="ORF">DI556_08380</name>
</gene>
<feature type="transmembrane region" description="Helical" evidence="1">
    <location>
        <begin position="77"/>
        <end position="97"/>
    </location>
</feature>
<evidence type="ECO:0000313" key="2">
    <source>
        <dbReference type="EMBL" id="PZQ50079.1"/>
    </source>
</evidence>
<keyword evidence="1" id="KW-0812">Transmembrane</keyword>
<protein>
    <submittedName>
        <fullName evidence="2">DUF4281 domain-containing protein</fullName>
    </submittedName>
</protein>
<dbReference type="InterPro" id="IPR025461">
    <property type="entry name" value="ABA4-like"/>
</dbReference>
<organism evidence="2 3">
    <name type="scientific">Rhodovulum sulfidophilum</name>
    <name type="common">Rhodobacter sulfidophilus</name>
    <dbReference type="NCBI Taxonomy" id="35806"/>
    <lineage>
        <taxon>Bacteria</taxon>
        <taxon>Pseudomonadati</taxon>
        <taxon>Pseudomonadota</taxon>
        <taxon>Alphaproteobacteria</taxon>
        <taxon>Rhodobacterales</taxon>
        <taxon>Paracoccaceae</taxon>
        <taxon>Rhodovulum</taxon>
    </lineage>
</organism>
<feature type="transmembrane region" description="Helical" evidence="1">
    <location>
        <begin position="36"/>
        <end position="57"/>
    </location>
</feature>
<reference evidence="2 3" key="1">
    <citation type="submission" date="2017-08" db="EMBL/GenBank/DDBJ databases">
        <title>Infants hospitalized years apart are colonized by the same room-sourced microbial strains.</title>
        <authorList>
            <person name="Brooks B."/>
            <person name="Olm M.R."/>
            <person name="Firek B.A."/>
            <person name="Baker R."/>
            <person name="Thomas B.C."/>
            <person name="Morowitz M.J."/>
            <person name="Banfield J.F."/>
        </authorList>
    </citation>
    <scope>NUCLEOTIDE SEQUENCE [LARGE SCALE GENOMIC DNA]</scope>
    <source>
        <strain evidence="2">S2_005_002_R2_34</strain>
    </source>
</reference>
<feature type="transmembrane region" description="Helical" evidence="1">
    <location>
        <begin position="6"/>
        <end position="24"/>
    </location>
</feature>
<keyword evidence="1" id="KW-0472">Membrane</keyword>